<comment type="caution">
    <text evidence="9">The sequence shown here is derived from an EMBL/GenBank/DDBJ whole genome shotgun (WGS) entry which is preliminary data.</text>
</comment>
<proteinExistence type="inferred from homology"/>
<evidence type="ECO:0000256" key="7">
    <source>
        <dbReference type="ARBA" id="ARBA00038388"/>
    </source>
</evidence>
<keyword evidence="5" id="KW-1133">Transmembrane helix</keyword>
<evidence type="ECO:0000313" key="9">
    <source>
        <dbReference type="EMBL" id="MBQ0932150.1"/>
    </source>
</evidence>
<dbReference type="PROSITE" id="PS50893">
    <property type="entry name" value="ABC_TRANSPORTER_2"/>
    <property type="match status" value="1"/>
</dbReference>
<keyword evidence="10" id="KW-1185">Reference proteome</keyword>
<dbReference type="InterPro" id="IPR027417">
    <property type="entry name" value="P-loop_NTPase"/>
</dbReference>
<evidence type="ECO:0000256" key="2">
    <source>
        <dbReference type="ARBA" id="ARBA00022475"/>
    </source>
</evidence>
<dbReference type="SMART" id="SM00382">
    <property type="entry name" value="AAA"/>
    <property type="match status" value="1"/>
</dbReference>
<dbReference type="GO" id="GO:0022857">
    <property type="term" value="F:transmembrane transporter activity"/>
    <property type="evidence" value="ECO:0007669"/>
    <property type="project" value="TreeGrafter"/>
</dbReference>
<evidence type="ECO:0000259" key="8">
    <source>
        <dbReference type="PROSITE" id="PS50893"/>
    </source>
</evidence>
<dbReference type="CDD" id="cd03255">
    <property type="entry name" value="ABC_MJ0796_LolCDE_FtsE"/>
    <property type="match status" value="1"/>
</dbReference>
<dbReference type="SUPFAM" id="SSF52540">
    <property type="entry name" value="P-loop containing nucleoside triphosphate hydrolases"/>
    <property type="match status" value="1"/>
</dbReference>
<dbReference type="AlphaFoldDB" id="A0A940YGM9"/>
<dbReference type="GO" id="GO:0046677">
    <property type="term" value="P:response to antibiotic"/>
    <property type="evidence" value="ECO:0007669"/>
    <property type="project" value="UniProtKB-KW"/>
</dbReference>
<dbReference type="PANTHER" id="PTHR24220:SF86">
    <property type="entry name" value="ABC TRANSPORTER ABCH.1"/>
    <property type="match status" value="1"/>
</dbReference>
<dbReference type="InterPro" id="IPR003439">
    <property type="entry name" value="ABC_transporter-like_ATP-bd"/>
</dbReference>
<dbReference type="EMBL" id="JAGQDD010000014">
    <property type="protein sequence ID" value="MBQ0932150.1"/>
    <property type="molecule type" value="Genomic_DNA"/>
</dbReference>
<dbReference type="GO" id="GO:0005886">
    <property type="term" value="C:plasma membrane"/>
    <property type="evidence" value="ECO:0007669"/>
    <property type="project" value="TreeGrafter"/>
</dbReference>
<evidence type="ECO:0000313" key="10">
    <source>
        <dbReference type="Proteomes" id="UP000676246"/>
    </source>
</evidence>
<organism evidence="9 10">
    <name type="scientific">Ideonella alba</name>
    <dbReference type="NCBI Taxonomy" id="2824118"/>
    <lineage>
        <taxon>Bacteria</taxon>
        <taxon>Pseudomonadati</taxon>
        <taxon>Pseudomonadota</taxon>
        <taxon>Betaproteobacteria</taxon>
        <taxon>Burkholderiales</taxon>
        <taxon>Sphaerotilaceae</taxon>
        <taxon>Ideonella</taxon>
    </lineage>
</organism>
<dbReference type="PANTHER" id="PTHR24220">
    <property type="entry name" value="IMPORT ATP-BINDING PROTEIN"/>
    <property type="match status" value="1"/>
</dbReference>
<dbReference type="FunFam" id="3.40.50.300:FF:000032">
    <property type="entry name" value="Export ABC transporter ATP-binding protein"/>
    <property type="match status" value="1"/>
</dbReference>
<keyword evidence="2" id="KW-1003">Cell membrane</keyword>
<evidence type="ECO:0000256" key="5">
    <source>
        <dbReference type="ARBA" id="ARBA00022989"/>
    </source>
</evidence>
<evidence type="ECO:0000256" key="6">
    <source>
        <dbReference type="ARBA" id="ARBA00023251"/>
    </source>
</evidence>
<name>A0A940YGM9_9BURK</name>
<feature type="domain" description="ABC transporter" evidence="8">
    <location>
        <begin position="7"/>
        <end position="235"/>
    </location>
</feature>
<keyword evidence="5" id="KW-0472">Membrane</keyword>
<dbReference type="InterPro" id="IPR017911">
    <property type="entry name" value="MacB-like_ATP-bd"/>
</dbReference>
<sequence length="235" mass="25815">MSDGALIRLRGVTKTYGQGAVAFQALKGIDLDIAAGEFVAVMGPSGSGKSTVMNLLGCLDTPTAGEYLFDGIAVQRLDRDARARLRRRHLGFVFQGFNLLARTSALENVELPLVYRGENRAARRAASMAALAEVGLTDWADHTPAELSGGQQQRVAIARAIVTRPTVLLADEPTGNLDTERSREIMQLLQRLNHEQGITVLMVTHEPEMAAFARRIVHFRDGRVERDERLQEEPV</sequence>
<dbReference type="Pfam" id="PF00005">
    <property type="entry name" value="ABC_tran"/>
    <property type="match status" value="1"/>
</dbReference>
<dbReference type="InterPro" id="IPR015854">
    <property type="entry name" value="ABC_transpr_LolD-like"/>
</dbReference>
<dbReference type="GO" id="GO:0005524">
    <property type="term" value="F:ATP binding"/>
    <property type="evidence" value="ECO:0007669"/>
    <property type="project" value="UniProtKB-KW"/>
</dbReference>
<dbReference type="InterPro" id="IPR017871">
    <property type="entry name" value="ABC_transporter-like_CS"/>
</dbReference>
<keyword evidence="4 9" id="KW-0067">ATP-binding</keyword>
<keyword evidence="1" id="KW-0813">Transport</keyword>
<evidence type="ECO:0000256" key="1">
    <source>
        <dbReference type="ARBA" id="ARBA00022448"/>
    </source>
</evidence>
<dbReference type="InterPro" id="IPR003593">
    <property type="entry name" value="AAA+_ATPase"/>
</dbReference>
<dbReference type="Gene3D" id="3.40.50.300">
    <property type="entry name" value="P-loop containing nucleotide triphosphate hydrolases"/>
    <property type="match status" value="1"/>
</dbReference>
<keyword evidence="5" id="KW-0812">Transmembrane</keyword>
<comment type="similarity">
    <text evidence="7">Belongs to the ABC transporter superfamily. Macrolide exporter (TC 3.A.1.122) family.</text>
</comment>
<accession>A0A940YGM9</accession>
<dbReference type="Proteomes" id="UP000676246">
    <property type="component" value="Unassembled WGS sequence"/>
</dbReference>
<evidence type="ECO:0000256" key="4">
    <source>
        <dbReference type="ARBA" id="ARBA00022840"/>
    </source>
</evidence>
<keyword evidence="6" id="KW-0046">Antibiotic resistance</keyword>
<gene>
    <name evidence="9" type="ORF">KAK03_16845</name>
</gene>
<dbReference type="GO" id="GO:0098796">
    <property type="term" value="C:membrane protein complex"/>
    <property type="evidence" value="ECO:0007669"/>
    <property type="project" value="UniProtKB-ARBA"/>
</dbReference>
<reference evidence="9 10" key="1">
    <citation type="submission" date="2021-04" db="EMBL/GenBank/DDBJ databases">
        <title>The genome sequence of Ideonella sp. 3Y2.</title>
        <authorList>
            <person name="Liu Y."/>
        </authorList>
    </citation>
    <scope>NUCLEOTIDE SEQUENCE [LARGE SCALE GENOMIC DNA]</scope>
    <source>
        <strain evidence="9 10">3Y2</strain>
    </source>
</reference>
<evidence type="ECO:0000256" key="3">
    <source>
        <dbReference type="ARBA" id="ARBA00022741"/>
    </source>
</evidence>
<protein>
    <submittedName>
        <fullName evidence="9">ABC transporter ATP-binding protein</fullName>
    </submittedName>
</protein>
<dbReference type="PROSITE" id="PS00211">
    <property type="entry name" value="ABC_TRANSPORTER_1"/>
    <property type="match status" value="1"/>
</dbReference>
<dbReference type="RefSeq" id="WP_210855485.1">
    <property type="nucleotide sequence ID" value="NZ_JAGQDD010000014.1"/>
</dbReference>
<keyword evidence="3" id="KW-0547">Nucleotide-binding</keyword>
<dbReference type="GO" id="GO:0016887">
    <property type="term" value="F:ATP hydrolysis activity"/>
    <property type="evidence" value="ECO:0007669"/>
    <property type="project" value="InterPro"/>
</dbReference>